<dbReference type="CTD" id="92749"/>
<comment type="similarity">
    <text evidence="2">Belongs to the DRC1 family.</text>
</comment>
<sequence>MRRSVEIQDAVREEAGVSKEFEVPNHANKRQMFGDYSKQQQEITENKDIRRSQKQVEQSERKLFKLQNDGTELITNIQVAGDFKESQRRAELEEASQQRIQKLENEAKICLEKFEEITEKWGMVRQKVVPQELWESLKSQQELCTLLLEDKNKLIYELQQELKASDERYVKDLKKQAKDVDLLTERMEEQIRNLMGSYHEELDQIENAFEQERKELLKSNRQKWEEAMKDHRDKELEYLMQRRKKAEQYEKQIQQLRMENAEKCNMTQIDLDGKVQMLEQQIQQMQATCQLNQEKLEYNLHVLKKRDEENAVTKSKQKRKITRLQDVMNNLKARCAKQEKQSCVENQSLTDDYRRIMQQYKHMQKKMRHFVATDSKKFEEIWQMNEAEVKELVEKALETDRLLHEQQLGLAWVQPDLSFMKRSDPVAQHQNGKSAMQAVADLLKGGGQDGAMSSSHELVGLERVEIRGPPGISAGTLKRLLELLCDETGFLIESKFLKLLSPLDKDEQTLMKLESIFLVLGIENEEDMYKLADFFIKCKEKDVKEVTAEGAHGELEGARLEFTEINMSELIHRNDVLKALRAFTSEHCKSREIRQQTKSLSFREKDNSEVSAYWEAMANVIPASRLKIWNALEAALEKYYSVLKERSKLLGETQGLQQQNTELKMLLNQYINAKTVLQEFN</sequence>
<dbReference type="PANTHER" id="PTHR21625:SF1">
    <property type="entry name" value="DYNEIN REGULATORY COMPLEX PROTEIN 1"/>
    <property type="match status" value="1"/>
</dbReference>
<reference evidence="14" key="1">
    <citation type="submission" date="2025-08" db="UniProtKB">
        <authorList>
            <consortium name="Ensembl"/>
        </authorList>
    </citation>
    <scope>IDENTIFICATION</scope>
</reference>
<accession>A0A3B3SN37</accession>
<feature type="domain" description="Dynein regulatory complex protein 1 C-terminal" evidence="13">
    <location>
        <begin position="612"/>
        <end position="671"/>
    </location>
</feature>
<protein>
    <recommendedName>
        <fullName evidence="3">Dynein regulatory complex protein 1</fullName>
    </recommendedName>
    <alternativeName>
        <fullName evidence="8">Coiled-coil domain-containing protein 164</fullName>
    </alternativeName>
</protein>
<dbReference type="GO" id="GO:0003352">
    <property type="term" value="P:regulation of cilium movement"/>
    <property type="evidence" value="ECO:0007669"/>
    <property type="project" value="TreeGrafter"/>
</dbReference>
<feature type="coiled-coil region" evidence="10">
    <location>
        <begin position="93"/>
        <end position="120"/>
    </location>
</feature>
<dbReference type="Ensembl" id="ENSPKIT00000012607.1">
    <property type="protein sequence ID" value="ENSPKIP00000031753.1"/>
    <property type="gene ID" value="ENSPKIG00000012114.1"/>
</dbReference>
<comment type="subcellular location">
    <subcellularLocation>
        <location evidence="1">Cytoplasm</location>
        <location evidence="1">Cytoskeleton</location>
        <location evidence="1">Flagellum axoneme</location>
    </subcellularLocation>
</comment>
<dbReference type="Pfam" id="PF14775">
    <property type="entry name" value="NYD-SP28_assoc"/>
    <property type="match status" value="1"/>
</dbReference>
<keyword evidence="6" id="KW-0969">Cilium</keyword>
<evidence type="ECO:0000256" key="2">
    <source>
        <dbReference type="ARBA" id="ARBA00009688"/>
    </source>
</evidence>
<evidence type="ECO:0000256" key="10">
    <source>
        <dbReference type="SAM" id="Coils"/>
    </source>
</evidence>
<dbReference type="Pfam" id="PF14772">
    <property type="entry name" value="NYD-SP28"/>
    <property type="match status" value="1"/>
</dbReference>
<evidence type="ECO:0000256" key="7">
    <source>
        <dbReference type="ARBA" id="ARBA00023273"/>
    </source>
</evidence>
<dbReference type="AlphaFoldDB" id="A0A3B3SN37"/>
<dbReference type="OrthoDB" id="10260459at2759"/>
<evidence type="ECO:0000259" key="12">
    <source>
        <dbReference type="Pfam" id="PF14772"/>
    </source>
</evidence>
<dbReference type="InterPro" id="IPR029440">
    <property type="entry name" value="DRC1_C"/>
</dbReference>
<dbReference type="GO" id="GO:0060285">
    <property type="term" value="P:cilium-dependent cell motility"/>
    <property type="evidence" value="ECO:0007669"/>
    <property type="project" value="TreeGrafter"/>
</dbReference>
<dbReference type="GeneTree" id="ENSGT00940000153804"/>
<feature type="domain" description="Dynein regulatory complex protein 1/2 N-terminal" evidence="12">
    <location>
        <begin position="79"/>
        <end position="180"/>
    </location>
</feature>
<dbReference type="PANTHER" id="PTHR21625">
    <property type="entry name" value="NYD-SP28 PROTEIN"/>
    <property type="match status" value="1"/>
</dbReference>
<keyword evidence="4" id="KW-0282">Flagellum</keyword>
<organism evidence="14 15">
    <name type="scientific">Paramormyrops kingsleyae</name>
    <dbReference type="NCBI Taxonomy" id="1676925"/>
    <lineage>
        <taxon>Eukaryota</taxon>
        <taxon>Metazoa</taxon>
        <taxon>Chordata</taxon>
        <taxon>Craniata</taxon>
        <taxon>Vertebrata</taxon>
        <taxon>Euteleostomi</taxon>
        <taxon>Actinopterygii</taxon>
        <taxon>Neopterygii</taxon>
        <taxon>Teleostei</taxon>
        <taxon>Osteoglossocephala</taxon>
        <taxon>Osteoglossomorpha</taxon>
        <taxon>Osteoglossiformes</taxon>
        <taxon>Mormyridae</taxon>
        <taxon>Paramormyrops</taxon>
    </lineage>
</organism>
<evidence type="ECO:0000256" key="9">
    <source>
        <dbReference type="ARBA" id="ARBA00046115"/>
    </source>
</evidence>
<evidence type="ECO:0000313" key="15">
    <source>
        <dbReference type="Proteomes" id="UP000261540"/>
    </source>
</evidence>
<keyword evidence="7" id="KW-0966">Cell projection</keyword>
<evidence type="ECO:0000256" key="4">
    <source>
        <dbReference type="ARBA" id="ARBA00022846"/>
    </source>
</evidence>
<name>A0A3B3SN37_9TELE</name>
<dbReference type="InterPro" id="IPR039750">
    <property type="entry name" value="DRC1/DRC2"/>
</dbReference>
<evidence type="ECO:0000256" key="3">
    <source>
        <dbReference type="ARBA" id="ARBA00013815"/>
    </source>
</evidence>
<evidence type="ECO:0000256" key="11">
    <source>
        <dbReference type="SAM" id="MobiDB-lite"/>
    </source>
</evidence>
<feature type="region of interest" description="Disordered" evidence="11">
    <location>
        <begin position="18"/>
        <end position="52"/>
    </location>
</feature>
<feature type="coiled-coil region" evidence="10">
    <location>
        <begin position="148"/>
        <end position="366"/>
    </location>
</feature>
<dbReference type="KEGG" id="pki:111851534"/>
<reference evidence="14" key="2">
    <citation type="submission" date="2025-09" db="UniProtKB">
        <authorList>
            <consortium name="Ensembl"/>
        </authorList>
    </citation>
    <scope>IDENTIFICATION</scope>
</reference>
<dbReference type="GO" id="GO:0005858">
    <property type="term" value="C:axonemal dynein complex"/>
    <property type="evidence" value="ECO:0007669"/>
    <property type="project" value="InterPro"/>
</dbReference>
<evidence type="ECO:0000256" key="5">
    <source>
        <dbReference type="ARBA" id="ARBA00023054"/>
    </source>
</evidence>
<keyword evidence="15" id="KW-1185">Reference proteome</keyword>
<keyword evidence="5 10" id="KW-0175">Coiled coil</keyword>
<evidence type="ECO:0000259" key="13">
    <source>
        <dbReference type="Pfam" id="PF14775"/>
    </source>
</evidence>
<dbReference type="InterPro" id="IPR039505">
    <property type="entry name" value="DRC1/2_N"/>
</dbReference>
<evidence type="ECO:0000256" key="8">
    <source>
        <dbReference type="ARBA" id="ARBA00031554"/>
    </source>
</evidence>
<evidence type="ECO:0000313" key="14">
    <source>
        <dbReference type="Ensembl" id="ENSPKIP00000031753.1"/>
    </source>
</evidence>
<proteinExistence type="inferred from homology"/>
<comment type="function">
    <text evidence="9">Component of the nexin-dynein regulatory complex (N-DRC) a key regulator of ciliary/flagellar motility which maintains the alignment and integrity of the distal axoneme and regulates microtubule sliding in motile axonemes. Plays a critical role in the assembly of N-DRC and also stabilizes the assembly of multiple inner dynein arms and radial spokes. Coassembles with CCDC65/DRC2 to form a central scaffold needed for assembly of the N-DRC and its attachment to the outer doublet microtubules.</text>
</comment>
<dbReference type="Proteomes" id="UP000261540">
    <property type="component" value="Unplaced"/>
</dbReference>
<dbReference type="GO" id="GO:0070286">
    <property type="term" value="P:axonemal dynein complex assembly"/>
    <property type="evidence" value="ECO:0007669"/>
    <property type="project" value="InterPro"/>
</dbReference>
<dbReference type="STRING" id="1676925.ENSPKIP00000031753"/>
<evidence type="ECO:0000256" key="6">
    <source>
        <dbReference type="ARBA" id="ARBA00023069"/>
    </source>
</evidence>
<evidence type="ECO:0000256" key="1">
    <source>
        <dbReference type="ARBA" id="ARBA00004611"/>
    </source>
</evidence>